<evidence type="ECO:0000313" key="2">
    <source>
        <dbReference type="Proteomes" id="UP001062443"/>
    </source>
</evidence>
<evidence type="ECO:0000313" key="1">
    <source>
        <dbReference type="EMBL" id="GBR43521.1"/>
    </source>
</evidence>
<organism evidence="1 2">
    <name type="scientific">Neokomagataea tanensis NBRC 106556</name>
    <dbReference type="NCBI Taxonomy" id="1223519"/>
    <lineage>
        <taxon>Bacteria</taxon>
        <taxon>Pseudomonadati</taxon>
        <taxon>Pseudomonadota</taxon>
        <taxon>Alphaproteobacteria</taxon>
        <taxon>Acetobacterales</taxon>
        <taxon>Acetobacteraceae</taxon>
        <taxon>Neokomagataea</taxon>
    </lineage>
</organism>
<gene>
    <name evidence="1" type="ORF">AA106556_0121</name>
</gene>
<reference evidence="1" key="1">
    <citation type="submission" date="2013-04" db="EMBL/GenBank/DDBJ databases">
        <title>The genome sequencing project of 58 acetic acid bacteria.</title>
        <authorList>
            <person name="Okamoto-Kainuma A."/>
            <person name="Ishikawa M."/>
            <person name="Umino S."/>
            <person name="Koizumi Y."/>
            <person name="Shiwa Y."/>
            <person name="Yoshikawa H."/>
            <person name="Matsutani M."/>
            <person name="Matsushita K."/>
        </authorList>
    </citation>
    <scope>NUCLEOTIDE SEQUENCE</scope>
    <source>
        <strain evidence="1">NBRC 106556</strain>
    </source>
</reference>
<dbReference type="Proteomes" id="UP001062443">
    <property type="component" value="Unassembled WGS sequence"/>
</dbReference>
<proteinExistence type="predicted"/>
<sequence length="130" mass="14104">MVYRIFLLNIFVRVRIWLNNTSRITNGGGVFWDITQYNGGRSDTCAGSNGNAPQYFGSSSDQRPFADDGVSVATEFSSATEGDILEEGDIVFNDACFTYDNAGAVIKAEALSDPCGWMYVDGEEFVAAAL</sequence>
<accession>A0ABQ0QG17</accession>
<protein>
    <submittedName>
        <fullName evidence="1">Uncharacterized protein</fullName>
    </submittedName>
</protein>
<comment type="caution">
    <text evidence="1">The sequence shown here is derived from an EMBL/GenBank/DDBJ whole genome shotgun (WGS) entry which is preliminary data.</text>
</comment>
<name>A0ABQ0QG17_9PROT</name>
<keyword evidence="2" id="KW-1185">Reference proteome</keyword>
<dbReference type="EMBL" id="BAQB01000001">
    <property type="protein sequence ID" value="GBR43521.1"/>
    <property type="molecule type" value="Genomic_DNA"/>
</dbReference>